<dbReference type="PANTHER" id="PTHR43691:SF11">
    <property type="entry name" value="FI09636P-RELATED"/>
    <property type="match status" value="1"/>
</dbReference>
<evidence type="ECO:0000256" key="1">
    <source>
        <dbReference type="ARBA" id="ARBA00011888"/>
    </source>
</evidence>
<dbReference type="EC" id="2.4.2.3" evidence="1"/>
<dbReference type="Pfam" id="PF01048">
    <property type="entry name" value="PNP_UDP_1"/>
    <property type="match status" value="1"/>
</dbReference>
<gene>
    <name evidence="5" type="ORF">H9809_09430</name>
</gene>
<sequence length="255" mass="28627">MSLHKNAIPILEYDDSQRSIIVPTHEKLDIKLPEKAVFAFLGDIIDKYADANNIAPIAYFISVTKNYPIYVADYRGENICICQAPVGAAPSAQILDWLIGYGVKKVIATGSCGALADFPENMFLVPSKALRDEGTSYHYLLPSRFVEIKPTVLKQIESAMQKLHFQYAECVTWTTDGFYRETREKISYRKEEGCSVVEMECAALAAVAQFRGIEFGQILFTADTLANLEAYDERDWGSNSFEKALLMCLDIICEM</sequence>
<name>A0A9D2FTA9_9FIRM</name>
<dbReference type="Gene3D" id="3.40.50.1580">
    <property type="entry name" value="Nucleoside phosphorylase domain"/>
    <property type="match status" value="1"/>
</dbReference>
<evidence type="ECO:0000313" key="6">
    <source>
        <dbReference type="Proteomes" id="UP000824056"/>
    </source>
</evidence>
<evidence type="ECO:0000256" key="3">
    <source>
        <dbReference type="ARBA" id="ARBA00048447"/>
    </source>
</evidence>
<reference evidence="5" key="2">
    <citation type="submission" date="2021-04" db="EMBL/GenBank/DDBJ databases">
        <authorList>
            <person name="Gilroy R."/>
        </authorList>
    </citation>
    <scope>NUCLEOTIDE SEQUENCE</scope>
    <source>
        <strain evidence="5">1068</strain>
    </source>
</reference>
<dbReference type="InterPro" id="IPR000845">
    <property type="entry name" value="Nucleoside_phosphorylase_d"/>
</dbReference>
<comment type="catalytic activity">
    <reaction evidence="3">
        <text>uridine + phosphate = alpha-D-ribose 1-phosphate + uracil</text>
        <dbReference type="Rhea" id="RHEA:24388"/>
        <dbReference type="ChEBI" id="CHEBI:16704"/>
        <dbReference type="ChEBI" id="CHEBI:17568"/>
        <dbReference type="ChEBI" id="CHEBI:43474"/>
        <dbReference type="ChEBI" id="CHEBI:57720"/>
        <dbReference type="EC" id="2.4.2.3"/>
    </reaction>
</comment>
<protein>
    <recommendedName>
        <fullName evidence="2">Uridine phosphorylase</fullName>
        <ecNumber evidence="1">2.4.2.3</ecNumber>
    </recommendedName>
</protein>
<dbReference type="GO" id="GO:0004850">
    <property type="term" value="F:uridine phosphorylase activity"/>
    <property type="evidence" value="ECO:0007669"/>
    <property type="project" value="UniProtKB-EC"/>
</dbReference>
<evidence type="ECO:0000313" key="5">
    <source>
        <dbReference type="EMBL" id="HIZ66100.1"/>
    </source>
</evidence>
<dbReference type="GO" id="GO:0006152">
    <property type="term" value="P:purine nucleoside catabolic process"/>
    <property type="evidence" value="ECO:0007669"/>
    <property type="project" value="TreeGrafter"/>
</dbReference>
<feature type="domain" description="Nucleoside phosphorylase" evidence="4">
    <location>
        <begin position="63"/>
        <end position="234"/>
    </location>
</feature>
<dbReference type="PANTHER" id="PTHR43691">
    <property type="entry name" value="URIDINE PHOSPHORYLASE"/>
    <property type="match status" value="1"/>
</dbReference>
<dbReference type="Proteomes" id="UP000824056">
    <property type="component" value="Unassembled WGS sequence"/>
</dbReference>
<dbReference type="GO" id="GO:0005829">
    <property type="term" value="C:cytosol"/>
    <property type="evidence" value="ECO:0007669"/>
    <property type="project" value="TreeGrafter"/>
</dbReference>
<dbReference type="EMBL" id="DXBG01000219">
    <property type="protein sequence ID" value="HIZ66100.1"/>
    <property type="molecule type" value="Genomic_DNA"/>
</dbReference>
<dbReference type="AlphaFoldDB" id="A0A9D2FTA9"/>
<accession>A0A9D2FTA9</accession>
<evidence type="ECO:0000259" key="4">
    <source>
        <dbReference type="Pfam" id="PF01048"/>
    </source>
</evidence>
<evidence type="ECO:0000256" key="2">
    <source>
        <dbReference type="ARBA" id="ARBA00021980"/>
    </source>
</evidence>
<reference evidence="5" key="1">
    <citation type="journal article" date="2021" name="PeerJ">
        <title>Extensive microbial diversity within the chicken gut microbiome revealed by metagenomics and culture.</title>
        <authorList>
            <person name="Gilroy R."/>
            <person name="Ravi A."/>
            <person name="Getino M."/>
            <person name="Pursley I."/>
            <person name="Horton D.L."/>
            <person name="Alikhan N.F."/>
            <person name="Baker D."/>
            <person name="Gharbi K."/>
            <person name="Hall N."/>
            <person name="Watson M."/>
            <person name="Adriaenssens E.M."/>
            <person name="Foster-Nyarko E."/>
            <person name="Jarju S."/>
            <person name="Secka A."/>
            <person name="Antonio M."/>
            <person name="Oren A."/>
            <person name="Chaudhuri R.R."/>
            <person name="La Ragione R."/>
            <person name="Hildebrand F."/>
            <person name="Pallen M.J."/>
        </authorList>
    </citation>
    <scope>NUCLEOTIDE SEQUENCE</scope>
    <source>
        <strain evidence="5">1068</strain>
    </source>
</reference>
<proteinExistence type="predicted"/>
<dbReference type="InterPro" id="IPR035994">
    <property type="entry name" value="Nucleoside_phosphorylase_sf"/>
</dbReference>
<organism evidence="5 6">
    <name type="scientific">Candidatus Blautia pullicola</name>
    <dbReference type="NCBI Taxonomy" id="2838498"/>
    <lineage>
        <taxon>Bacteria</taxon>
        <taxon>Bacillati</taxon>
        <taxon>Bacillota</taxon>
        <taxon>Clostridia</taxon>
        <taxon>Lachnospirales</taxon>
        <taxon>Lachnospiraceae</taxon>
        <taxon>Blautia</taxon>
    </lineage>
</organism>
<dbReference type="GO" id="GO:0004731">
    <property type="term" value="F:purine-nucleoside phosphorylase activity"/>
    <property type="evidence" value="ECO:0007669"/>
    <property type="project" value="TreeGrafter"/>
</dbReference>
<dbReference type="SUPFAM" id="SSF53167">
    <property type="entry name" value="Purine and uridine phosphorylases"/>
    <property type="match status" value="1"/>
</dbReference>
<dbReference type="CDD" id="cd09007">
    <property type="entry name" value="NP-I_spr0068"/>
    <property type="match status" value="1"/>
</dbReference>
<comment type="caution">
    <text evidence="5">The sequence shown here is derived from an EMBL/GenBank/DDBJ whole genome shotgun (WGS) entry which is preliminary data.</text>
</comment>